<dbReference type="CDD" id="cd00680">
    <property type="entry name" value="RHO_alpha_C"/>
    <property type="match status" value="1"/>
</dbReference>
<dbReference type="PANTHER" id="PTHR43756:SF5">
    <property type="entry name" value="CHOLINE MONOOXYGENASE, CHLOROPLASTIC"/>
    <property type="match status" value="1"/>
</dbReference>
<comment type="cofactor">
    <cofactor evidence="1">
        <name>Fe cation</name>
        <dbReference type="ChEBI" id="CHEBI:24875"/>
    </cofactor>
</comment>
<dbReference type="Gene3D" id="2.102.10.10">
    <property type="entry name" value="Rieske [2Fe-2S] iron-sulphur domain"/>
    <property type="match status" value="1"/>
</dbReference>
<protein>
    <submittedName>
        <fullName evidence="9">Aromatic ring-hydroxylating dioxygenase subunit alpha</fullName>
    </submittedName>
</protein>
<feature type="domain" description="Rieske" evidence="8">
    <location>
        <begin position="47"/>
        <end position="164"/>
    </location>
</feature>
<evidence type="ECO:0000256" key="4">
    <source>
        <dbReference type="ARBA" id="ARBA00023002"/>
    </source>
</evidence>
<dbReference type="SUPFAM" id="SSF55961">
    <property type="entry name" value="Bet v1-like"/>
    <property type="match status" value="1"/>
</dbReference>
<evidence type="ECO:0000256" key="3">
    <source>
        <dbReference type="ARBA" id="ARBA00022723"/>
    </source>
</evidence>
<dbReference type="GO" id="GO:0051213">
    <property type="term" value="F:dioxygenase activity"/>
    <property type="evidence" value="ECO:0007669"/>
    <property type="project" value="UniProtKB-KW"/>
</dbReference>
<evidence type="ECO:0000256" key="1">
    <source>
        <dbReference type="ARBA" id="ARBA00001962"/>
    </source>
</evidence>
<keyword evidence="5" id="KW-0408">Iron</keyword>
<feature type="compositionally biased region" description="Basic and acidic residues" evidence="7">
    <location>
        <begin position="446"/>
        <end position="459"/>
    </location>
</feature>
<dbReference type="PROSITE" id="PS51296">
    <property type="entry name" value="RIESKE"/>
    <property type="match status" value="1"/>
</dbReference>
<dbReference type="InterPro" id="IPR017941">
    <property type="entry name" value="Rieske_2Fe-2S"/>
</dbReference>
<keyword evidence="3" id="KW-0479">Metal-binding</keyword>
<dbReference type="GO" id="GO:0005506">
    <property type="term" value="F:iron ion binding"/>
    <property type="evidence" value="ECO:0007669"/>
    <property type="project" value="InterPro"/>
</dbReference>
<evidence type="ECO:0000313" key="10">
    <source>
        <dbReference type="Proteomes" id="UP001141659"/>
    </source>
</evidence>
<comment type="caution">
    <text evidence="9">The sequence shown here is derived from an EMBL/GenBank/DDBJ whole genome shotgun (WGS) entry which is preliminary data.</text>
</comment>
<keyword evidence="4" id="KW-0560">Oxidoreductase</keyword>
<dbReference type="Gene3D" id="3.90.380.10">
    <property type="entry name" value="Naphthalene 1,2-dioxygenase Alpha Subunit, Chain A, domain 1"/>
    <property type="match status" value="2"/>
</dbReference>
<keyword evidence="6" id="KW-0411">Iron-sulfur</keyword>
<gene>
    <name evidence="9" type="ORF">H5P34_26100</name>
</gene>
<keyword evidence="9" id="KW-0223">Dioxygenase</keyword>
<keyword evidence="2" id="KW-0001">2Fe-2S</keyword>
<dbReference type="GO" id="GO:0004497">
    <property type="term" value="F:monooxygenase activity"/>
    <property type="evidence" value="ECO:0007669"/>
    <property type="project" value="UniProtKB-ARBA"/>
</dbReference>
<feature type="region of interest" description="Disordered" evidence="7">
    <location>
        <begin position="426"/>
        <end position="459"/>
    </location>
</feature>
<evidence type="ECO:0000313" key="9">
    <source>
        <dbReference type="EMBL" id="MCV7391537.1"/>
    </source>
</evidence>
<sequence>MAFFPKPAAGSWTENWPELGTGPVNYEDSIDPEHWKLEQQAIFRKTWLQMGRVELIPKKGRYITRELPSVGPGTSIIIVNDGEQIRAFYNLCRHRGNKLVWNDYPGEEVSGSCRQFVCKYHAWRYDLKGDLTFIQQEQEFFDVDKADYPLKPVRCEVWEGFIFVNFDDDAVSLEEYLGEFAEGLKGYPFHEMTEHYSYRSEIKANWKLFIDAFVEFYHAPILHMKQAEKEEAEKLAKFGFEALHYDIKGDHSMISSWGGMSPPKDLKMVKPIERILHSGLFGPWDRPDIKGILPDELPPAINPGRHSTWGQDSFEFFPNFTLLFWAPGWYLTYNYWPTGVDSHIFEADLYFVPPKNLRERLSQELAAVTFKEYAFQDANTLEATQTQIGTRAVLDFPLCDQEILLRHLHHTAHKYVDRYKATKAAGASAATGNDDGNGSTNGKHAAQSEKAAEKDAANV</sequence>
<dbReference type="Pfam" id="PF00848">
    <property type="entry name" value="Ring_hydroxyl_A"/>
    <property type="match status" value="1"/>
</dbReference>
<accession>A0AAW5TAU1</accession>
<dbReference type="InterPro" id="IPR001663">
    <property type="entry name" value="Rng_hydr_dOase-A"/>
</dbReference>
<name>A0AAW5TAU1_9MYCO</name>
<evidence type="ECO:0000259" key="8">
    <source>
        <dbReference type="PROSITE" id="PS51296"/>
    </source>
</evidence>
<feature type="compositionally biased region" description="Low complexity" evidence="7">
    <location>
        <begin position="426"/>
        <end position="442"/>
    </location>
</feature>
<dbReference type="PRINTS" id="PR00090">
    <property type="entry name" value="RNGDIOXGNASE"/>
</dbReference>
<dbReference type="CDD" id="cd03469">
    <property type="entry name" value="Rieske_RO_Alpha_N"/>
    <property type="match status" value="1"/>
</dbReference>
<reference evidence="9" key="2">
    <citation type="journal article" date="2022" name="BMC Genomics">
        <title>Comparative genome analysis of mycobacteria focusing on tRNA and non-coding RNA.</title>
        <authorList>
            <person name="Behra P.R.K."/>
            <person name="Pettersson B.M.F."/>
            <person name="Ramesh M."/>
            <person name="Das S."/>
            <person name="Dasgupta S."/>
            <person name="Kirsebom L.A."/>
        </authorList>
    </citation>
    <scope>NUCLEOTIDE SEQUENCE</scope>
    <source>
        <strain evidence="9">DSM 44242</strain>
    </source>
</reference>
<dbReference type="GO" id="GO:0016705">
    <property type="term" value="F:oxidoreductase activity, acting on paired donors, with incorporation or reduction of molecular oxygen"/>
    <property type="evidence" value="ECO:0007669"/>
    <property type="project" value="UniProtKB-ARBA"/>
</dbReference>
<dbReference type="Pfam" id="PF00355">
    <property type="entry name" value="Rieske"/>
    <property type="match status" value="1"/>
</dbReference>
<evidence type="ECO:0000256" key="7">
    <source>
        <dbReference type="SAM" id="MobiDB-lite"/>
    </source>
</evidence>
<dbReference type="RefSeq" id="WP_036450858.1">
    <property type="nucleotide sequence ID" value="NZ_JACKVC010000021.1"/>
</dbReference>
<organism evidence="9 10">
    <name type="scientific">Mycolicibacterium porcinum</name>
    <dbReference type="NCBI Taxonomy" id="39693"/>
    <lineage>
        <taxon>Bacteria</taxon>
        <taxon>Bacillati</taxon>
        <taxon>Actinomycetota</taxon>
        <taxon>Actinomycetes</taxon>
        <taxon>Mycobacteriales</taxon>
        <taxon>Mycobacteriaceae</taxon>
        <taxon>Mycolicibacterium</taxon>
    </lineage>
</organism>
<dbReference type="PANTHER" id="PTHR43756">
    <property type="entry name" value="CHOLINE MONOOXYGENASE, CHLOROPLASTIC"/>
    <property type="match status" value="1"/>
</dbReference>
<dbReference type="Proteomes" id="UP001141659">
    <property type="component" value="Unassembled WGS sequence"/>
</dbReference>
<dbReference type="InterPro" id="IPR036922">
    <property type="entry name" value="Rieske_2Fe-2S_sf"/>
</dbReference>
<dbReference type="EMBL" id="JACKVC010000021">
    <property type="protein sequence ID" value="MCV7391537.1"/>
    <property type="molecule type" value="Genomic_DNA"/>
</dbReference>
<evidence type="ECO:0000256" key="2">
    <source>
        <dbReference type="ARBA" id="ARBA00022714"/>
    </source>
</evidence>
<evidence type="ECO:0000256" key="6">
    <source>
        <dbReference type="ARBA" id="ARBA00023014"/>
    </source>
</evidence>
<dbReference type="GO" id="GO:0051537">
    <property type="term" value="F:2 iron, 2 sulfur cluster binding"/>
    <property type="evidence" value="ECO:0007669"/>
    <property type="project" value="UniProtKB-KW"/>
</dbReference>
<reference evidence="9" key="1">
    <citation type="submission" date="2020-07" db="EMBL/GenBank/DDBJ databases">
        <authorList>
            <person name="Pettersson B.M.F."/>
            <person name="Behra P.R.K."/>
            <person name="Ramesh M."/>
            <person name="Das S."/>
            <person name="Dasgupta S."/>
            <person name="Kirsebom L.A."/>
        </authorList>
    </citation>
    <scope>NUCLEOTIDE SEQUENCE</scope>
    <source>
        <strain evidence="9">DSM 44242</strain>
    </source>
</reference>
<dbReference type="InterPro" id="IPR015879">
    <property type="entry name" value="Ring_hydroxy_dOase_asu_C_dom"/>
</dbReference>
<dbReference type="AlphaFoldDB" id="A0AAW5TAU1"/>
<evidence type="ECO:0000256" key="5">
    <source>
        <dbReference type="ARBA" id="ARBA00023004"/>
    </source>
</evidence>
<dbReference type="SUPFAM" id="SSF50022">
    <property type="entry name" value="ISP domain"/>
    <property type="match status" value="1"/>
</dbReference>
<proteinExistence type="predicted"/>